<protein>
    <submittedName>
        <fullName evidence="2">Uncharacterized protein</fullName>
    </submittedName>
</protein>
<reference evidence="2" key="1">
    <citation type="submission" date="2021-02" db="EMBL/GenBank/DDBJ databases">
        <authorList>
            <person name="Nowell W R."/>
        </authorList>
    </citation>
    <scope>NUCLEOTIDE SEQUENCE</scope>
</reference>
<dbReference type="EMBL" id="CAJNRF010008325">
    <property type="protein sequence ID" value="CAF2100544.1"/>
    <property type="molecule type" value="Genomic_DNA"/>
</dbReference>
<accession>A0A820YU65</accession>
<keyword evidence="3" id="KW-1185">Reference proteome</keyword>
<evidence type="ECO:0000313" key="2">
    <source>
        <dbReference type="EMBL" id="CAF4552967.1"/>
    </source>
</evidence>
<dbReference type="EMBL" id="CAJOBG010061574">
    <property type="protein sequence ID" value="CAF4552967.1"/>
    <property type="molecule type" value="Genomic_DNA"/>
</dbReference>
<name>A0A820YU65_9BILA</name>
<proteinExistence type="predicted"/>
<gene>
    <name evidence="2" type="ORF">OVN521_LOCUS43299</name>
    <name evidence="1" type="ORF">WKI299_LOCUS20139</name>
</gene>
<evidence type="ECO:0000313" key="1">
    <source>
        <dbReference type="EMBL" id="CAF2100544.1"/>
    </source>
</evidence>
<sequence>IEEAEHRKSFTLTTIHGITKRSHYDKLKKFKEPPEWLKRNADFQKYLWTKYPTYYKESNNIVNEQYYYKHDNKYYESDNSSVKSSPQNYHKDYYYTPDKKSPKIKEIFSNPRRQLIHDRANMFWHTSDDNHYDSDDGEIIYFTPALKRLERSEAQTQF</sequence>
<comment type="caution">
    <text evidence="2">The sequence shown here is derived from an EMBL/GenBank/DDBJ whole genome shotgun (WGS) entry which is preliminary data.</text>
</comment>
<organism evidence="2 3">
    <name type="scientific">Rotaria magnacalcarata</name>
    <dbReference type="NCBI Taxonomy" id="392030"/>
    <lineage>
        <taxon>Eukaryota</taxon>
        <taxon>Metazoa</taxon>
        <taxon>Spiralia</taxon>
        <taxon>Gnathifera</taxon>
        <taxon>Rotifera</taxon>
        <taxon>Eurotatoria</taxon>
        <taxon>Bdelloidea</taxon>
        <taxon>Philodinida</taxon>
        <taxon>Philodinidae</taxon>
        <taxon>Rotaria</taxon>
    </lineage>
</organism>
<feature type="non-terminal residue" evidence="2">
    <location>
        <position position="1"/>
    </location>
</feature>
<dbReference type="Proteomes" id="UP000663856">
    <property type="component" value="Unassembled WGS sequence"/>
</dbReference>
<evidence type="ECO:0000313" key="3">
    <source>
        <dbReference type="Proteomes" id="UP000663866"/>
    </source>
</evidence>
<dbReference type="AlphaFoldDB" id="A0A820YU65"/>
<dbReference type="Proteomes" id="UP000663866">
    <property type="component" value="Unassembled WGS sequence"/>
</dbReference>